<dbReference type="AlphaFoldDB" id="A0A7J8QDR7"/>
<organism evidence="1 2">
    <name type="scientific">Gossypium raimondii</name>
    <name type="common">Peruvian cotton</name>
    <name type="synonym">Gossypium klotzschianum subsp. raimondii</name>
    <dbReference type="NCBI Taxonomy" id="29730"/>
    <lineage>
        <taxon>Eukaryota</taxon>
        <taxon>Viridiplantae</taxon>
        <taxon>Streptophyta</taxon>
        <taxon>Embryophyta</taxon>
        <taxon>Tracheophyta</taxon>
        <taxon>Spermatophyta</taxon>
        <taxon>Magnoliopsida</taxon>
        <taxon>eudicotyledons</taxon>
        <taxon>Gunneridae</taxon>
        <taxon>Pentapetalae</taxon>
        <taxon>rosids</taxon>
        <taxon>malvids</taxon>
        <taxon>Malvales</taxon>
        <taxon>Malvaceae</taxon>
        <taxon>Malvoideae</taxon>
        <taxon>Gossypium</taxon>
    </lineage>
</organism>
<reference evidence="1 2" key="1">
    <citation type="journal article" date="2019" name="Genome Biol. Evol.">
        <title>Insights into the evolution of the New World diploid cottons (Gossypium, subgenus Houzingenia) based on genome sequencing.</title>
        <authorList>
            <person name="Grover C.E."/>
            <person name="Arick M.A. 2nd"/>
            <person name="Thrash A."/>
            <person name="Conover J.L."/>
            <person name="Sanders W.S."/>
            <person name="Peterson D.G."/>
            <person name="Frelichowski J.E."/>
            <person name="Scheffler J.A."/>
            <person name="Scheffler B.E."/>
            <person name="Wendel J.F."/>
        </authorList>
    </citation>
    <scope>NUCLEOTIDE SEQUENCE [LARGE SCALE GENOMIC DNA]</scope>
    <source>
        <strain evidence="1">8</strain>
        <tissue evidence="1">Leaf</tissue>
    </source>
</reference>
<proteinExistence type="predicted"/>
<dbReference type="Proteomes" id="UP000593578">
    <property type="component" value="Unassembled WGS sequence"/>
</dbReference>
<dbReference type="EMBL" id="JABEZZ010000011">
    <property type="protein sequence ID" value="MBA0599704.1"/>
    <property type="molecule type" value="Genomic_DNA"/>
</dbReference>
<sequence length="17" mass="1968">MEIFDNLSKPSIETCLK</sequence>
<name>A0A7J8QDR7_GOSRA</name>
<protein>
    <submittedName>
        <fullName evidence="1">Uncharacterized protein</fullName>
    </submittedName>
</protein>
<comment type="caution">
    <text evidence="1">The sequence shown here is derived from an EMBL/GenBank/DDBJ whole genome shotgun (WGS) entry which is preliminary data.</text>
</comment>
<accession>A0A7J8QDR7</accession>
<evidence type="ECO:0000313" key="2">
    <source>
        <dbReference type="Proteomes" id="UP000593578"/>
    </source>
</evidence>
<evidence type="ECO:0000313" key="1">
    <source>
        <dbReference type="EMBL" id="MBA0599704.1"/>
    </source>
</evidence>
<gene>
    <name evidence="1" type="ORF">Gorai_005912</name>
</gene>